<sequence length="128" mass="15214">MDFVRRYKFVFFFFFFKFRGPPEGEALCQGPCCTWQGRPCLHILCVVHPTNTSTLLTLRYFADSIATIVKGMRWICHKENTEYGVEKEKVLICQKKLWEPSNSGSKNIYSFLLYNIRTPRINYQFFFL</sequence>
<dbReference type="PaxDb" id="3880-AES96143"/>
<evidence type="ECO:0000313" key="1">
    <source>
        <dbReference type="EMBL" id="AES96143.1"/>
    </source>
</evidence>
<evidence type="ECO:0000313" key="2">
    <source>
        <dbReference type="EnsemblPlants" id="AES96143"/>
    </source>
</evidence>
<proteinExistence type="predicted"/>
<reference evidence="1 3" key="1">
    <citation type="journal article" date="2011" name="Nature">
        <title>The Medicago genome provides insight into the evolution of rhizobial symbioses.</title>
        <authorList>
            <person name="Young N.D."/>
            <person name="Debelle F."/>
            <person name="Oldroyd G.E."/>
            <person name="Geurts R."/>
            <person name="Cannon S.B."/>
            <person name="Udvardi M.K."/>
            <person name="Benedito V.A."/>
            <person name="Mayer K.F."/>
            <person name="Gouzy J."/>
            <person name="Schoof H."/>
            <person name="Van de Peer Y."/>
            <person name="Proost S."/>
            <person name="Cook D.R."/>
            <person name="Meyers B.C."/>
            <person name="Spannagl M."/>
            <person name="Cheung F."/>
            <person name="De Mita S."/>
            <person name="Krishnakumar V."/>
            <person name="Gundlach H."/>
            <person name="Zhou S."/>
            <person name="Mudge J."/>
            <person name="Bharti A.K."/>
            <person name="Murray J.D."/>
            <person name="Naoumkina M.A."/>
            <person name="Rosen B."/>
            <person name="Silverstein K.A."/>
            <person name="Tang H."/>
            <person name="Rombauts S."/>
            <person name="Zhao P.X."/>
            <person name="Zhou P."/>
            <person name="Barbe V."/>
            <person name="Bardou P."/>
            <person name="Bechner M."/>
            <person name="Bellec A."/>
            <person name="Berger A."/>
            <person name="Berges H."/>
            <person name="Bidwell S."/>
            <person name="Bisseling T."/>
            <person name="Choisne N."/>
            <person name="Couloux A."/>
            <person name="Denny R."/>
            <person name="Deshpande S."/>
            <person name="Dai X."/>
            <person name="Doyle J.J."/>
            <person name="Dudez A.M."/>
            <person name="Farmer A.D."/>
            <person name="Fouteau S."/>
            <person name="Franken C."/>
            <person name="Gibelin C."/>
            <person name="Gish J."/>
            <person name="Goldstein S."/>
            <person name="Gonzalez A.J."/>
            <person name="Green P.J."/>
            <person name="Hallab A."/>
            <person name="Hartog M."/>
            <person name="Hua A."/>
            <person name="Humphray S.J."/>
            <person name="Jeong D.H."/>
            <person name="Jing Y."/>
            <person name="Jocker A."/>
            <person name="Kenton S.M."/>
            <person name="Kim D.J."/>
            <person name="Klee K."/>
            <person name="Lai H."/>
            <person name="Lang C."/>
            <person name="Lin S."/>
            <person name="Macmil S.L."/>
            <person name="Magdelenat G."/>
            <person name="Matthews L."/>
            <person name="McCorrison J."/>
            <person name="Monaghan E.L."/>
            <person name="Mun J.H."/>
            <person name="Najar F.Z."/>
            <person name="Nicholson C."/>
            <person name="Noirot C."/>
            <person name="O'Bleness M."/>
            <person name="Paule C.R."/>
            <person name="Poulain J."/>
            <person name="Prion F."/>
            <person name="Qin B."/>
            <person name="Qu C."/>
            <person name="Retzel E.F."/>
            <person name="Riddle C."/>
            <person name="Sallet E."/>
            <person name="Samain S."/>
            <person name="Samson N."/>
            <person name="Sanders I."/>
            <person name="Saurat O."/>
            <person name="Scarpelli C."/>
            <person name="Schiex T."/>
            <person name="Segurens B."/>
            <person name="Severin A.J."/>
            <person name="Sherrier D.J."/>
            <person name="Shi R."/>
            <person name="Sims S."/>
            <person name="Singer S.R."/>
            <person name="Sinharoy S."/>
            <person name="Sterck L."/>
            <person name="Viollet A."/>
            <person name="Wang B.B."/>
            <person name="Wang K."/>
            <person name="Wang M."/>
            <person name="Wang X."/>
            <person name="Warfsmann J."/>
            <person name="Weissenbach J."/>
            <person name="White D.D."/>
            <person name="White J.D."/>
            <person name="Wiley G.B."/>
            <person name="Wincker P."/>
            <person name="Xing Y."/>
            <person name="Yang L."/>
            <person name="Yao Z."/>
            <person name="Ying F."/>
            <person name="Zhai J."/>
            <person name="Zhou L."/>
            <person name="Zuber A."/>
            <person name="Denarie J."/>
            <person name="Dixon R.A."/>
            <person name="May G.D."/>
            <person name="Schwartz D.C."/>
            <person name="Rogers J."/>
            <person name="Quetier F."/>
            <person name="Town C.D."/>
            <person name="Roe B.A."/>
        </authorList>
    </citation>
    <scope>NUCLEOTIDE SEQUENCE [LARGE SCALE GENOMIC DNA]</scope>
    <source>
        <strain evidence="1">A17</strain>
        <strain evidence="2 3">cv. Jemalong A17</strain>
    </source>
</reference>
<dbReference type="HOGENOM" id="CLU_1962860_0_0_1"/>
<dbReference type="EMBL" id="CM001221">
    <property type="protein sequence ID" value="AES96143.1"/>
    <property type="molecule type" value="Genomic_DNA"/>
</dbReference>
<dbReference type="AlphaFoldDB" id="G7K062"/>
<evidence type="ECO:0000313" key="3">
    <source>
        <dbReference type="Proteomes" id="UP000002051"/>
    </source>
</evidence>
<keyword evidence="3" id="KW-1185">Reference proteome</keyword>
<accession>G7K062</accession>
<reference evidence="2" key="3">
    <citation type="submission" date="2015-04" db="UniProtKB">
        <authorList>
            <consortium name="EnsemblPlants"/>
        </authorList>
    </citation>
    <scope>IDENTIFICATION</scope>
    <source>
        <strain evidence="2">cv. Jemalong A17</strain>
    </source>
</reference>
<reference evidence="1 3" key="2">
    <citation type="journal article" date="2014" name="BMC Genomics">
        <title>An improved genome release (version Mt4.0) for the model legume Medicago truncatula.</title>
        <authorList>
            <person name="Tang H."/>
            <person name="Krishnakumar V."/>
            <person name="Bidwell S."/>
            <person name="Rosen B."/>
            <person name="Chan A."/>
            <person name="Zhou S."/>
            <person name="Gentzbittel L."/>
            <person name="Childs K.L."/>
            <person name="Yandell M."/>
            <person name="Gundlach H."/>
            <person name="Mayer K.F."/>
            <person name="Schwartz D.C."/>
            <person name="Town C.D."/>
        </authorList>
    </citation>
    <scope>GENOME REANNOTATION</scope>
    <source>
        <strain evidence="2 3">cv. Jemalong A17</strain>
    </source>
</reference>
<dbReference type="STRING" id="3880.G7K062"/>
<dbReference type="EnsemblPlants" id="AES96143">
    <property type="protein sequence ID" value="AES96143"/>
    <property type="gene ID" value="MTR_5g033760"/>
</dbReference>
<name>G7K062_MEDTR</name>
<dbReference type="Proteomes" id="UP000002051">
    <property type="component" value="Chromosome 5"/>
</dbReference>
<gene>
    <name evidence="1" type="ordered locus">MTR_5g033760</name>
</gene>
<organism evidence="1 3">
    <name type="scientific">Medicago truncatula</name>
    <name type="common">Barrel medic</name>
    <name type="synonym">Medicago tribuloides</name>
    <dbReference type="NCBI Taxonomy" id="3880"/>
    <lineage>
        <taxon>Eukaryota</taxon>
        <taxon>Viridiplantae</taxon>
        <taxon>Streptophyta</taxon>
        <taxon>Embryophyta</taxon>
        <taxon>Tracheophyta</taxon>
        <taxon>Spermatophyta</taxon>
        <taxon>Magnoliopsida</taxon>
        <taxon>eudicotyledons</taxon>
        <taxon>Gunneridae</taxon>
        <taxon>Pentapetalae</taxon>
        <taxon>rosids</taxon>
        <taxon>fabids</taxon>
        <taxon>Fabales</taxon>
        <taxon>Fabaceae</taxon>
        <taxon>Papilionoideae</taxon>
        <taxon>50 kb inversion clade</taxon>
        <taxon>NPAAA clade</taxon>
        <taxon>Hologalegina</taxon>
        <taxon>IRL clade</taxon>
        <taxon>Trifolieae</taxon>
        <taxon>Medicago</taxon>
    </lineage>
</organism>
<protein>
    <submittedName>
        <fullName evidence="1 2">Uncharacterized protein</fullName>
    </submittedName>
</protein>